<sequence length="451" mass="52891">MNSILHTTNERKMLYVCPECKQRCNRRWCKPCHATHFKNDFDKWTSGNDTIDKFIQDAQLNADSSIRTIEWIPYDRFQDTKLIAKGGYGAIYYAKWIDGRIEGWNIEYQQWKRSGQFEVALKKFNDIIDLNEDFLNEMAILLRTSGKMIASNLYGITKDPNTHKNMMVLHYYEGGSLRNYLNNHFNDIHWINKLVYLKGLAGKFSEIHELNIVHRDFHPGNILKYSLESNYTYITDFGLSKLITKNIKNPQKNIISGVLPYIAPEVLIGGEYTKAADVYSFAFVAYELITGIPPYHDMSHDKDLAFEICNGLRPKIPFHTPKLITQIIMQCWDARITHRPTFKELYKELNKHYWDYDKNYNNNNEITIQIKEAEEFSKNQTTEITPTPVNYKTHPQAIYTSRLLNFSNLPEPKNEENFEKKLEELTESFYQINANNDDDDDDLDLDTSKFS</sequence>
<gene>
    <name evidence="7" type="ORF">Glove_97g56</name>
</gene>
<name>A0A397J9A3_9GLOM</name>
<dbReference type="PROSITE" id="PS50011">
    <property type="entry name" value="PROTEIN_KINASE_DOM"/>
    <property type="match status" value="1"/>
</dbReference>
<dbReference type="PANTHER" id="PTHR44329:SF288">
    <property type="entry name" value="MITOGEN-ACTIVATED PROTEIN KINASE KINASE KINASE 20"/>
    <property type="match status" value="1"/>
</dbReference>
<evidence type="ECO:0000256" key="2">
    <source>
        <dbReference type="ARBA" id="ARBA00022741"/>
    </source>
</evidence>
<evidence type="ECO:0000313" key="8">
    <source>
        <dbReference type="Proteomes" id="UP000266861"/>
    </source>
</evidence>
<dbReference type="EMBL" id="PQFF01000091">
    <property type="protein sequence ID" value="RHZ83368.1"/>
    <property type="molecule type" value="Genomic_DNA"/>
</dbReference>
<protein>
    <recommendedName>
        <fullName evidence="6">Protein kinase domain-containing protein</fullName>
    </recommendedName>
</protein>
<dbReference type="PANTHER" id="PTHR44329">
    <property type="entry name" value="SERINE/THREONINE-PROTEIN KINASE TNNI3K-RELATED"/>
    <property type="match status" value="1"/>
</dbReference>
<dbReference type="AlphaFoldDB" id="A0A397J9A3"/>
<dbReference type="InterPro" id="IPR000719">
    <property type="entry name" value="Prot_kinase_dom"/>
</dbReference>
<feature type="compositionally biased region" description="Acidic residues" evidence="5">
    <location>
        <begin position="436"/>
        <end position="445"/>
    </location>
</feature>
<dbReference type="Proteomes" id="UP000266861">
    <property type="component" value="Unassembled WGS sequence"/>
</dbReference>
<feature type="domain" description="Protein kinase" evidence="6">
    <location>
        <begin position="77"/>
        <end position="355"/>
    </location>
</feature>
<evidence type="ECO:0000313" key="7">
    <source>
        <dbReference type="EMBL" id="RHZ83368.1"/>
    </source>
</evidence>
<dbReference type="SUPFAM" id="SSF56112">
    <property type="entry name" value="Protein kinase-like (PK-like)"/>
    <property type="match status" value="1"/>
</dbReference>
<accession>A0A397J9A3</accession>
<proteinExistence type="predicted"/>
<dbReference type="GO" id="GO:0005524">
    <property type="term" value="F:ATP binding"/>
    <property type="evidence" value="ECO:0007669"/>
    <property type="project" value="UniProtKB-KW"/>
</dbReference>
<feature type="region of interest" description="Disordered" evidence="5">
    <location>
        <begin position="431"/>
        <end position="451"/>
    </location>
</feature>
<dbReference type="Gene3D" id="1.10.510.10">
    <property type="entry name" value="Transferase(Phosphotransferase) domain 1"/>
    <property type="match status" value="1"/>
</dbReference>
<evidence type="ECO:0000256" key="5">
    <source>
        <dbReference type="SAM" id="MobiDB-lite"/>
    </source>
</evidence>
<evidence type="ECO:0000256" key="1">
    <source>
        <dbReference type="ARBA" id="ARBA00022679"/>
    </source>
</evidence>
<organism evidence="7 8">
    <name type="scientific">Diversispora epigaea</name>
    <dbReference type="NCBI Taxonomy" id="1348612"/>
    <lineage>
        <taxon>Eukaryota</taxon>
        <taxon>Fungi</taxon>
        <taxon>Fungi incertae sedis</taxon>
        <taxon>Mucoromycota</taxon>
        <taxon>Glomeromycotina</taxon>
        <taxon>Glomeromycetes</taxon>
        <taxon>Diversisporales</taxon>
        <taxon>Diversisporaceae</taxon>
        <taxon>Diversispora</taxon>
    </lineage>
</organism>
<dbReference type="InterPro" id="IPR051681">
    <property type="entry name" value="Ser/Thr_Kinases-Pseudokinases"/>
</dbReference>
<keyword evidence="2" id="KW-0547">Nucleotide-binding</keyword>
<keyword evidence="8" id="KW-1185">Reference proteome</keyword>
<dbReference type="GO" id="GO:0004674">
    <property type="term" value="F:protein serine/threonine kinase activity"/>
    <property type="evidence" value="ECO:0007669"/>
    <property type="project" value="TreeGrafter"/>
</dbReference>
<dbReference type="Pfam" id="PF07714">
    <property type="entry name" value="PK_Tyr_Ser-Thr"/>
    <property type="match status" value="1"/>
</dbReference>
<evidence type="ECO:0000256" key="3">
    <source>
        <dbReference type="ARBA" id="ARBA00022777"/>
    </source>
</evidence>
<dbReference type="InterPro" id="IPR011009">
    <property type="entry name" value="Kinase-like_dom_sf"/>
</dbReference>
<reference evidence="7 8" key="1">
    <citation type="submission" date="2018-08" db="EMBL/GenBank/DDBJ databases">
        <title>Genome and evolution of the arbuscular mycorrhizal fungus Diversispora epigaea (formerly Glomus versiforme) and its bacterial endosymbionts.</title>
        <authorList>
            <person name="Sun X."/>
            <person name="Fei Z."/>
            <person name="Harrison M."/>
        </authorList>
    </citation>
    <scope>NUCLEOTIDE SEQUENCE [LARGE SCALE GENOMIC DNA]</scope>
    <source>
        <strain evidence="7 8">IT104</strain>
    </source>
</reference>
<dbReference type="InterPro" id="IPR001245">
    <property type="entry name" value="Ser-Thr/Tyr_kinase_cat_dom"/>
</dbReference>
<keyword evidence="4" id="KW-0067">ATP-binding</keyword>
<evidence type="ECO:0000256" key="4">
    <source>
        <dbReference type="ARBA" id="ARBA00022840"/>
    </source>
</evidence>
<comment type="caution">
    <text evidence="7">The sequence shown here is derived from an EMBL/GenBank/DDBJ whole genome shotgun (WGS) entry which is preliminary data.</text>
</comment>
<evidence type="ECO:0000259" key="6">
    <source>
        <dbReference type="PROSITE" id="PS50011"/>
    </source>
</evidence>
<keyword evidence="3" id="KW-0418">Kinase</keyword>
<keyword evidence="1" id="KW-0808">Transferase</keyword>
<dbReference type="OrthoDB" id="4062651at2759"/>
<dbReference type="STRING" id="1348612.A0A397J9A3"/>